<protein>
    <submittedName>
        <fullName evidence="2">Ubiquitin carboxyl-terminal hydrolase 12</fullName>
    </submittedName>
</protein>
<dbReference type="SMART" id="SM00061">
    <property type="entry name" value="MATH"/>
    <property type="match status" value="2"/>
</dbReference>
<evidence type="ECO:0000259" key="1">
    <source>
        <dbReference type="PROSITE" id="PS50144"/>
    </source>
</evidence>
<feature type="domain" description="MATH" evidence="1">
    <location>
        <begin position="169"/>
        <end position="296"/>
    </location>
</feature>
<gene>
    <name evidence="2" type="ORF">O6P43_003733</name>
</gene>
<dbReference type="Proteomes" id="UP001163823">
    <property type="component" value="Chromosome 2"/>
</dbReference>
<dbReference type="EMBL" id="JARAOO010000002">
    <property type="protein sequence ID" value="KAJ7980460.1"/>
    <property type="molecule type" value="Genomic_DNA"/>
</dbReference>
<accession>A0AAD7QFD2</accession>
<comment type="caution">
    <text evidence="2">The sequence shown here is derived from an EMBL/GenBank/DDBJ whole genome shotgun (WGS) entry which is preliminary data.</text>
</comment>
<dbReference type="Pfam" id="PF22486">
    <property type="entry name" value="MATH_2"/>
    <property type="match status" value="2"/>
</dbReference>
<evidence type="ECO:0000313" key="2">
    <source>
        <dbReference type="EMBL" id="KAJ7980460.1"/>
    </source>
</evidence>
<dbReference type="PANTHER" id="PTHR46162">
    <property type="entry name" value="TRAF-LIKE FAMILY PROTEIN"/>
    <property type="match status" value="1"/>
</dbReference>
<feature type="domain" description="MATH" evidence="1">
    <location>
        <begin position="16"/>
        <end position="147"/>
    </location>
</feature>
<proteinExistence type="predicted"/>
<dbReference type="AlphaFoldDB" id="A0AAD7QFD2"/>
<dbReference type="Gene3D" id="2.60.210.10">
    <property type="entry name" value="Apoptosis, Tumor Necrosis Factor Receptor Associated Protein 2, Chain A"/>
    <property type="match status" value="2"/>
</dbReference>
<dbReference type="PANTHER" id="PTHR46162:SF2">
    <property type="entry name" value="ANKYRIN REPEAT-CONTAINING PROTEIN-RELATED"/>
    <property type="match status" value="1"/>
</dbReference>
<dbReference type="InterPro" id="IPR008974">
    <property type="entry name" value="TRAF-like"/>
</dbReference>
<dbReference type="PROSITE" id="PS50144">
    <property type="entry name" value="MATH"/>
    <property type="match status" value="2"/>
</dbReference>
<keyword evidence="3" id="KW-1185">Reference proteome</keyword>
<keyword evidence="2" id="KW-0378">Hydrolase</keyword>
<dbReference type="SUPFAM" id="SSF49599">
    <property type="entry name" value="TRAF domain-like"/>
    <property type="match status" value="2"/>
</dbReference>
<dbReference type="KEGG" id="qsa:O6P43_003733"/>
<sequence>MATQDGISKSVRDDHPSHYTVKIRSFSQLAKHSVEKYESGEFDAGGYKWKLVLYPNGNKRRKVENHISLYLALARSNRPGWDVHATFRLFLLDQNRYNYFMVEDASGKRFHGRELEWGFDKFISLKDFNGGSNGYVLDDNCVFGAEVFVSKEKRKKRREYLTMMKDSIMKKDDWKIENFSKLDAEFYESNPFEVGDQIWKIRFYPKGYGFGEGNYLSLYLILTDSKALPPGMKIYANLTLSILDQLQAKPESHKTNFWFSAADPCSGWAKFTPLTKFTELNNGYLVKDICQVEAKVEILGKVKILE</sequence>
<dbReference type="GO" id="GO:0016787">
    <property type="term" value="F:hydrolase activity"/>
    <property type="evidence" value="ECO:0007669"/>
    <property type="project" value="UniProtKB-KW"/>
</dbReference>
<evidence type="ECO:0000313" key="3">
    <source>
        <dbReference type="Proteomes" id="UP001163823"/>
    </source>
</evidence>
<organism evidence="2 3">
    <name type="scientific">Quillaja saponaria</name>
    <name type="common">Soap bark tree</name>
    <dbReference type="NCBI Taxonomy" id="32244"/>
    <lineage>
        <taxon>Eukaryota</taxon>
        <taxon>Viridiplantae</taxon>
        <taxon>Streptophyta</taxon>
        <taxon>Embryophyta</taxon>
        <taxon>Tracheophyta</taxon>
        <taxon>Spermatophyta</taxon>
        <taxon>Magnoliopsida</taxon>
        <taxon>eudicotyledons</taxon>
        <taxon>Gunneridae</taxon>
        <taxon>Pentapetalae</taxon>
        <taxon>rosids</taxon>
        <taxon>fabids</taxon>
        <taxon>Fabales</taxon>
        <taxon>Quillajaceae</taxon>
        <taxon>Quillaja</taxon>
    </lineage>
</organism>
<dbReference type="CDD" id="cd00121">
    <property type="entry name" value="MATH"/>
    <property type="match status" value="2"/>
</dbReference>
<reference evidence="2" key="1">
    <citation type="journal article" date="2023" name="Science">
        <title>Elucidation of the pathway for biosynthesis of saponin adjuvants from the soapbark tree.</title>
        <authorList>
            <person name="Reed J."/>
            <person name="Orme A."/>
            <person name="El-Demerdash A."/>
            <person name="Owen C."/>
            <person name="Martin L.B.B."/>
            <person name="Misra R.C."/>
            <person name="Kikuchi S."/>
            <person name="Rejzek M."/>
            <person name="Martin A.C."/>
            <person name="Harkess A."/>
            <person name="Leebens-Mack J."/>
            <person name="Louveau T."/>
            <person name="Stephenson M.J."/>
            <person name="Osbourn A."/>
        </authorList>
    </citation>
    <scope>NUCLEOTIDE SEQUENCE</scope>
    <source>
        <strain evidence="2">S10</strain>
    </source>
</reference>
<dbReference type="InterPro" id="IPR002083">
    <property type="entry name" value="MATH/TRAF_dom"/>
</dbReference>
<name>A0AAD7QFD2_QUISA</name>